<dbReference type="SUPFAM" id="SSF48452">
    <property type="entry name" value="TPR-like"/>
    <property type="match status" value="1"/>
</dbReference>
<keyword evidence="4" id="KW-0472">Membrane</keyword>
<dbReference type="EMBL" id="JAEIOS010000011">
    <property type="protein sequence ID" value="MBI8988827.1"/>
    <property type="molecule type" value="Genomic_DNA"/>
</dbReference>
<dbReference type="RefSeq" id="WP_198737876.1">
    <property type="nucleotide sequence ID" value="NZ_JAEIOS010000011.1"/>
</dbReference>
<proteinExistence type="predicted"/>
<dbReference type="InterPro" id="IPR036869">
    <property type="entry name" value="J_dom_sf"/>
</dbReference>
<evidence type="ECO:0000256" key="2">
    <source>
        <dbReference type="ARBA" id="ARBA00022803"/>
    </source>
</evidence>
<dbReference type="SMART" id="SM00028">
    <property type="entry name" value="TPR"/>
    <property type="match status" value="4"/>
</dbReference>
<dbReference type="PROSITE" id="PS50005">
    <property type="entry name" value="TPR"/>
    <property type="match status" value="2"/>
</dbReference>
<feature type="repeat" description="TPR" evidence="3">
    <location>
        <begin position="192"/>
        <end position="225"/>
    </location>
</feature>
<keyword evidence="2 3" id="KW-0802">TPR repeat</keyword>
<feature type="transmembrane region" description="Helical" evidence="4">
    <location>
        <begin position="343"/>
        <end position="360"/>
    </location>
</feature>
<evidence type="ECO:0000256" key="3">
    <source>
        <dbReference type="PROSITE-ProRule" id="PRU00339"/>
    </source>
</evidence>
<evidence type="ECO:0000256" key="1">
    <source>
        <dbReference type="ARBA" id="ARBA00022737"/>
    </source>
</evidence>
<dbReference type="SUPFAM" id="SSF46565">
    <property type="entry name" value="Chaperone J-domain"/>
    <property type="match status" value="1"/>
</dbReference>
<feature type="transmembrane region" description="Helical" evidence="4">
    <location>
        <begin position="316"/>
        <end position="337"/>
    </location>
</feature>
<feature type="domain" description="J" evidence="5">
    <location>
        <begin position="6"/>
        <end position="75"/>
    </location>
</feature>
<accession>A0A934HYA8</accession>
<dbReference type="Pfam" id="PF00226">
    <property type="entry name" value="DnaJ"/>
    <property type="match status" value="1"/>
</dbReference>
<keyword evidence="7" id="KW-1185">Reference proteome</keyword>
<keyword evidence="1" id="KW-0677">Repeat</keyword>
<dbReference type="SMART" id="SM00271">
    <property type="entry name" value="DnaJ"/>
    <property type="match status" value="1"/>
</dbReference>
<sequence>MAVKVDYYDVLNIPQTATEEEILEAVKKQMRQWRKRTEAPDLGVRQEAELRVKRIEEARATLTDSNQRTAYDARLKKEGVEKETTRQDSGAGDLLEKARHYLSIGDYYSASYAAREATQQYGNSAESWYLRSRANAGIDRYEDAWYESQQAIDIEPNNAEYHFNSGMIAEEMGQYGRAIKAYQAASTIDSSVMYEVAIGNVYLELGEMERAVDLLKRTYENNPGDEMATFYYAVAMHTAAEAIPEVQDGESYLITSKEEIEAMRGYVDRIKALPNLDPDLLKSTERMEAHLDTLLKRRFDKNAVFALGDLGADMGCLGLIAVCFIPAIPPALLIGAFGAGDPLFILIAIALLVIEFYVFFKPGWKINRNVAKR</sequence>
<comment type="caution">
    <text evidence="6">The sequence shown here is derived from an EMBL/GenBank/DDBJ whole genome shotgun (WGS) entry which is preliminary data.</text>
</comment>
<dbReference type="PANTHER" id="PTHR45188">
    <property type="entry name" value="DNAJ PROTEIN P58IPK HOMOLOG"/>
    <property type="match status" value="1"/>
</dbReference>
<dbReference type="Gene3D" id="1.10.287.110">
    <property type="entry name" value="DnaJ domain"/>
    <property type="match status" value="1"/>
</dbReference>
<evidence type="ECO:0000313" key="6">
    <source>
        <dbReference type="EMBL" id="MBI8988827.1"/>
    </source>
</evidence>
<protein>
    <submittedName>
        <fullName evidence="6">DnaJ domain-containing protein</fullName>
    </submittedName>
</protein>
<dbReference type="InterPro" id="IPR011990">
    <property type="entry name" value="TPR-like_helical_dom_sf"/>
</dbReference>
<dbReference type="AlphaFoldDB" id="A0A934HYA8"/>
<reference evidence="6" key="1">
    <citation type="submission" date="2020-12" db="EMBL/GenBank/DDBJ databases">
        <title>Genome public.</title>
        <authorList>
            <person name="Sun Q."/>
        </authorList>
    </citation>
    <scope>NUCLEOTIDE SEQUENCE</scope>
    <source>
        <strain evidence="6">CCM 8863</strain>
    </source>
</reference>
<dbReference type="InterPro" id="IPR019734">
    <property type="entry name" value="TPR_rpt"/>
</dbReference>
<dbReference type="PANTHER" id="PTHR45188:SF2">
    <property type="entry name" value="DNAJ HOMOLOG SUBFAMILY C MEMBER 7"/>
    <property type="match status" value="1"/>
</dbReference>
<dbReference type="Pfam" id="PF13431">
    <property type="entry name" value="TPR_17"/>
    <property type="match status" value="1"/>
</dbReference>
<feature type="repeat" description="TPR" evidence="3">
    <location>
        <begin position="125"/>
        <end position="158"/>
    </location>
</feature>
<keyword evidence="4" id="KW-0812">Transmembrane</keyword>
<gene>
    <name evidence="6" type="ORF">JDV75_03510</name>
</gene>
<dbReference type="CDD" id="cd06257">
    <property type="entry name" value="DnaJ"/>
    <property type="match status" value="1"/>
</dbReference>
<organism evidence="6 7">
    <name type="scientific">Corynebacterium meridianum</name>
    <dbReference type="NCBI Taxonomy" id="2765363"/>
    <lineage>
        <taxon>Bacteria</taxon>
        <taxon>Bacillati</taxon>
        <taxon>Actinomycetota</taxon>
        <taxon>Actinomycetes</taxon>
        <taxon>Mycobacteriales</taxon>
        <taxon>Corynebacteriaceae</taxon>
        <taxon>Corynebacterium</taxon>
    </lineage>
</organism>
<evidence type="ECO:0000256" key="4">
    <source>
        <dbReference type="SAM" id="Phobius"/>
    </source>
</evidence>
<dbReference type="PROSITE" id="PS50076">
    <property type="entry name" value="DNAJ_2"/>
    <property type="match status" value="1"/>
</dbReference>
<evidence type="ECO:0000259" key="5">
    <source>
        <dbReference type="PROSITE" id="PS50076"/>
    </source>
</evidence>
<keyword evidence="4" id="KW-1133">Transmembrane helix</keyword>
<evidence type="ECO:0000313" key="7">
    <source>
        <dbReference type="Proteomes" id="UP000645966"/>
    </source>
</evidence>
<dbReference type="InterPro" id="IPR001623">
    <property type="entry name" value="DnaJ_domain"/>
</dbReference>
<name>A0A934HYA8_9CORY</name>
<dbReference type="Gene3D" id="1.25.40.10">
    <property type="entry name" value="Tetratricopeptide repeat domain"/>
    <property type="match status" value="1"/>
</dbReference>
<dbReference type="Proteomes" id="UP000645966">
    <property type="component" value="Unassembled WGS sequence"/>
</dbReference>